<evidence type="ECO:0000259" key="2">
    <source>
        <dbReference type="Pfam" id="PF01910"/>
    </source>
</evidence>
<reference evidence="3 4" key="1">
    <citation type="submission" date="2008-06" db="EMBL/GenBank/DDBJ databases">
        <title>Complete sequence of Chloroherpeton thalassium ATCC 35110.</title>
        <authorList>
            <consortium name="US DOE Joint Genome Institute"/>
            <person name="Lucas S."/>
            <person name="Copeland A."/>
            <person name="Lapidus A."/>
            <person name="Glavina del Rio T."/>
            <person name="Dalin E."/>
            <person name="Tice H."/>
            <person name="Bruce D."/>
            <person name="Goodwin L."/>
            <person name="Pitluck S."/>
            <person name="Schmutz J."/>
            <person name="Larimer F."/>
            <person name="Land M."/>
            <person name="Hauser L."/>
            <person name="Kyrpides N."/>
            <person name="Mikhailova N."/>
            <person name="Liu Z."/>
            <person name="Li T."/>
            <person name="Zhao F."/>
            <person name="Overmann J."/>
            <person name="Bryant D.A."/>
            <person name="Richardson P."/>
        </authorList>
    </citation>
    <scope>NUCLEOTIDE SEQUENCE [LARGE SCALE GENOMIC DNA]</scope>
    <source>
        <strain evidence="4">ATCC 35110 / GB-78</strain>
    </source>
</reference>
<dbReference type="KEGG" id="cts:Ctha_2727"/>
<feature type="domain" description="Thiamine-binding protein" evidence="2">
    <location>
        <begin position="6"/>
        <end position="95"/>
    </location>
</feature>
<evidence type="ECO:0000313" key="3">
    <source>
        <dbReference type="EMBL" id="ACF15176.1"/>
    </source>
</evidence>
<dbReference type="OrthoDB" id="5886358at2"/>
<comment type="similarity">
    <text evidence="1">Belongs to the UPF0045 family.</text>
</comment>
<dbReference type="HOGENOM" id="CLU_137479_0_2_10"/>
<dbReference type="PANTHER" id="PTHR33777:SF1">
    <property type="entry name" value="UPF0045 PROTEIN ECM15"/>
    <property type="match status" value="1"/>
</dbReference>
<keyword evidence="4" id="KW-1185">Reference proteome</keyword>
<dbReference type="STRING" id="517418.Ctha_2727"/>
<dbReference type="Pfam" id="PF01910">
    <property type="entry name" value="Thiamine_BP"/>
    <property type="match status" value="1"/>
</dbReference>
<dbReference type="InterPro" id="IPR029756">
    <property type="entry name" value="MTH1187/YkoF-like"/>
</dbReference>
<dbReference type="RefSeq" id="WP_012501258.1">
    <property type="nucleotide sequence ID" value="NC_011026.1"/>
</dbReference>
<dbReference type="eggNOG" id="COG0011">
    <property type="taxonomic scope" value="Bacteria"/>
</dbReference>
<dbReference type="AlphaFoldDB" id="B3QYV3"/>
<accession>B3QYV3</accession>
<dbReference type="Gene3D" id="3.30.70.930">
    <property type="match status" value="1"/>
</dbReference>
<dbReference type="EMBL" id="CP001100">
    <property type="protein sequence ID" value="ACF15176.1"/>
    <property type="molecule type" value="Genomic_DNA"/>
</dbReference>
<dbReference type="InterPro" id="IPR002767">
    <property type="entry name" value="Thiamine_BP"/>
</dbReference>
<protein>
    <recommendedName>
        <fullName evidence="2">Thiamine-binding protein domain-containing protein</fullName>
    </recommendedName>
</protein>
<organism evidence="3 4">
    <name type="scientific">Chloroherpeton thalassium (strain ATCC 35110 / GB-78)</name>
    <dbReference type="NCBI Taxonomy" id="517418"/>
    <lineage>
        <taxon>Bacteria</taxon>
        <taxon>Pseudomonadati</taxon>
        <taxon>Chlorobiota</taxon>
        <taxon>Chlorobiia</taxon>
        <taxon>Chlorobiales</taxon>
        <taxon>Chloroherpetonaceae</taxon>
        <taxon>Chloroherpeton</taxon>
    </lineage>
</organism>
<dbReference type="Proteomes" id="UP000001208">
    <property type="component" value="Chromosome"/>
</dbReference>
<evidence type="ECO:0000313" key="4">
    <source>
        <dbReference type="Proteomes" id="UP000001208"/>
    </source>
</evidence>
<name>B3QYV3_CHLT3</name>
<evidence type="ECO:0000256" key="1">
    <source>
        <dbReference type="ARBA" id="ARBA00010272"/>
    </source>
</evidence>
<dbReference type="GO" id="GO:0005829">
    <property type="term" value="C:cytosol"/>
    <property type="evidence" value="ECO:0007669"/>
    <property type="project" value="TreeGrafter"/>
</dbReference>
<dbReference type="InterPro" id="IPR051614">
    <property type="entry name" value="UPF0045_domain"/>
</dbReference>
<proteinExistence type="inferred from homology"/>
<gene>
    <name evidence="3" type="ordered locus">Ctha_2727</name>
</gene>
<dbReference type="PANTHER" id="PTHR33777">
    <property type="entry name" value="UPF0045 PROTEIN ECM15"/>
    <property type="match status" value="1"/>
</dbReference>
<sequence>MKVILDFSVIPMGVGVSVSKYVAACEKVLQDAGLKTKLHAYGTNVEGEWDEVFAAVKRCHEVVHELGAPRIATNIRVGTRTDREQTMEDKIHSVESKLAN</sequence>
<dbReference type="NCBIfam" id="TIGR00106">
    <property type="entry name" value="MTH1187 family thiamine-binding protein"/>
    <property type="match status" value="1"/>
</dbReference>
<dbReference type="SUPFAM" id="SSF89957">
    <property type="entry name" value="MTH1187/YkoF-like"/>
    <property type="match status" value="1"/>
</dbReference>